<evidence type="ECO:0000313" key="2">
    <source>
        <dbReference type="Proteomes" id="UP001281761"/>
    </source>
</evidence>
<dbReference type="Proteomes" id="UP001281761">
    <property type="component" value="Unassembled WGS sequence"/>
</dbReference>
<sequence>MQKTILSLNSTNDTSLHDYPESPSTVNNLQESFLNFDLNTVLSFEDESRIYRSLVSLVKDEYPFDDALQDKAAQFLKSIEPQWGDQELADKPLIDLVPSSDRSSSGFIESIFTLLLSPHTTVVVATVSLLCESVSKASPYIRLQLVESDLVTQVFAVIQPYTLPVVGHEQIIDCIIRAING</sequence>
<keyword evidence="2" id="KW-1185">Reference proteome</keyword>
<organism evidence="1 2">
    <name type="scientific">Blattamonas nauphoetae</name>
    <dbReference type="NCBI Taxonomy" id="2049346"/>
    <lineage>
        <taxon>Eukaryota</taxon>
        <taxon>Metamonada</taxon>
        <taxon>Preaxostyla</taxon>
        <taxon>Oxymonadida</taxon>
        <taxon>Blattamonas</taxon>
    </lineage>
</organism>
<evidence type="ECO:0000313" key="1">
    <source>
        <dbReference type="EMBL" id="KAK2944391.1"/>
    </source>
</evidence>
<comment type="caution">
    <text evidence="1">The sequence shown here is derived from an EMBL/GenBank/DDBJ whole genome shotgun (WGS) entry which is preliminary data.</text>
</comment>
<name>A0ABQ9WXZ7_9EUKA</name>
<proteinExistence type="predicted"/>
<protein>
    <submittedName>
        <fullName evidence="1">Uncharacterized protein</fullName>
    </submittedName>
</protein>
<accession>A0ABQ9WXZ7</accession>
<reference evidence="1 2" key="1">
    <citation type="journal article" date="2022" name="bioRxiv">
        <title>Genomics of Preaxostyla Flagellates Illuminates Evolutionary Transitions and the Path Towards Mitochondrial Loss.</title>
        <authorList>
            <person name="Novak L.V.F."/>
            <person name="Treitli S.C."/>
            <person name="Pyrih J."/>
            <person name="Halakuc P."/>
            <person name="Pipaliya S.V."/>
            <person name="Vacek V."/>
            <person name="Brzon O."/>
            <person name="Soukal P."/>
            <person name="Eme L."/>
            <person name="Dacks J.B."/>
            <person name="Karnkowska A."/>
            <person name="Elias M."/>
            <person name="Hampl V."/>
        </authorList>
    </citation>
    <scope>NUCLEOTIDE SEQUENCE [LARGE SCALE GENOMIC DNA]</scope>
    <source>
        <strain evidence="1">NAU3</strain>
        <tissue evidence="1">Gut</tissue>
    </source>
</reference>
<gene>
    <name evidence="1" type="ORF">BLNAU_20693</name>
</gene>
<dbReference type="EMBL" id="JARBJD010000301">
    <property type="protein sequence ID" value="KAK2944391.1"/>
    <property type="molecule type" value="Genomic_DNA"/>
</dbReference>